<dbReference type="AlphaFoldDB" id="A0A9D1UCP4"/>
<reference evidence="3" key="1">
    <citation type="journal article" date="2021" name="PeerJ">
        <title>Extensive microbial diversity within the chicken gut microbiome revealed by metagenomics and culture.</title>
        <authorList>
            <person name="Gilroy R."/>
            <person name="Ravi A."/>
            <person name="Getino M."/>
            <person name="Pursley I."/>
            <person name="Horton D.L."/>
            <person name="Alikhan N.F."/>
            <person name="Baker D."/>
            <person name="Gharbi K."/>
            <person name="Hall N."/>
            <person name="Watson M."/>
            <person name="Adriaenssens E.M."/>
            <person name="Foster-Nyarko E."/>
            <person name="Jarju S."/>
            <person name="Secka A."/>
            <person name="Antonio M."/>
            <person name="Oren A."/>
            <person name="Chaudhuri R.R."/>
            <person name="La Ragione R."/>
            <person name="Hildebrand F."/>
            <person name="Pallen M.J."/>
        </authorList>
    </citation>
    <scope>NUCLEOTIDE SEQUENCE</scope>
    <source>
        <strain evidence="3">CHK195-6426</strain>
    </source>
</reference>
<evidence type="ECO:0000256" key="1">
    <source>
        <dbReference type="ARBA" id="ARBA00022737"/>
    </source>
</evidence>
<dbReference type="EMBL" id="DXGH01000049">
    <property type="protein sequence ID" value="HIW81600.1"/>
    <property type="molecule type" value="Genomic_DNA"/>
</dbReference>
<name>A0A9D1UCP4_9FIRM</name>
<protein>
    <submittedName>
        <fullName evidence="3">PRD domain-containing protein</fullName>
    </submittedName>
</protein>
<accession>A0A9D1UCP4</accession>
<organism evidence="3 4">
    <name type="scientific">Candidatus Acetatifactor stercoripullorum</name>
    <dbReference type="NCBI Taxonomy" id="2838414"/>
    <lineage>
        <taxon>Bacteria</taxon>
        <taxon>Bacillati</taxon>
        <taxon>Bacillota</taxon>
        <taxon>Clostridia</taxon>
        <taxon>Lachnospirales</taxon>
        <taxon>Lachnospiraceae</taxon>
        <taxon>Acetatifactor</taxon>
    </lineage>
</organism>
<dbReference type="InterPro" id="IPR036634">
    <property type="entry name" value="PRD_sf"/>
</dbReference>
<dbReference type="GO" id="GO:0003723">
    <property type="term" value="F:RNA binding"/>
    <property type="evidence" value="ECO:0007669"/>
    <property type="project" value="InterPro"/>
</dbReference>
<dbReference type="InterPro" id="IPR036650">
    <property type="entry name" value="CAT_RNA-bd_dom_sf"/>
</dbReference>
<evidence type="ECO:0000313" key="4">
    <source>
        <dbReference type="Proteomes" id="UP000824265"/>
    </source>
</evidence>
<reference evidence="3" key="2">
    <citation type="submission" date="2021-04" db="EMBL/GenBank/DDBJ databases">
        <authorList>
            <person name="Gilroy R."/>
        </authorList>
    </citation>
    <scope>NUCLEOTIDE SEQUENCE</scope>
    <source>
        <strain evidence="3">CHK195-6426</strain>
    </source>
</reference>
<dbReference type="Gene3D" id="1.10.1790.10">
    <property type="entry name" value="PRD domain"/>
    <property type="match status" value="2"/>
</dbReference>
<feature type="domain" description="PRD" evidence="2">
    <location>
        <begin position="171"/>
        <end position="280"/>
    </location>
</feature>
<comment type="caution">
    <text evidence="3">The sequence shown here is derived from an EMBL/GenBank/DDBJ whole genome shotgun (WGS) entry which is preliminary data.</text>
</comment>
<evidence type="ECO:0000259" key="2">
    <source>
        <dbReference type="PROSITE" id="PS51372"/>
    </source>
</evidence>
<dbReference type="InterPro" id="IPR011608">
    <property type="entry name" value="PRD"/>
</dbReference>
<dbReference type="Pfam" id="PF03123">
    <property type="entry name" value="CAT_RBD"/>
    <property type="match status" value="1"/>
</dbReference>
<dbReference type="Proteomes" id="UP000824265">
    <property type="component" value="Unassembled WGS sequence"/>
</dbReference>
<dbReference type="Gene3D" id="2.30.24.10">
    <property type="entry name" value="CAT RNA-binding domain"/>
    <property type="match status" value="1"/>
</dbReference>
<dbReference type="PANTHER" id="PTHR30185">
    <property type="entry name" value="CRYPTIC BETA-GLUCOSIDE BGL OPERON ANTITERMINATOR"/>
    <property type="match status" value="1"/>
</dbReference>
<gene>
    <name evidence="3" type="ORF">H9742_08805</name>
</gene>
<keyword evidence="1" id="KW-0677">Repeat</keyword>
<proteinExistence type="predicted"/>
<dbReference type="NCBIfam" id="NF046042">
    <property type="entry name" value="LicT"/>
    <property type="match status" value="1"/>
</dbReference>
<dbReference type="GO" id="GO:0006355">
    <property type="term" value="P:regulation of DNA-templated transcription"/>
    <property type="evidence" value="ECO:0007669"/>
    <property type="project" value="InterPro"/>
</dbReference>
<dbReference type="SUPFAM" id="SSF63520">
    <property type="entry name" value="PTS-regulatory domain, PRD"/>
    <property type="match status" value="2"/>
</dbReference>
<sequence>MVVGKVINNNVISSWDADHNEIIVMGRGIGFQKRPGQTVSEADVEKIFRLENSDVRRQFENLLENIPLENIQVSADIIAYAKEQLNTRLSQNVYLTLTDHISFAITRYREGMDFSNALYLEIKRFYPQQFEIGMHALDLIAEYTGIRLPDDEAASIAIHLVNAQFDTKVRDTWRVTNVIRDTIKILEEELSLPPEDSFRMDCLLSNLKFLSYRMLLMPSGEGEEDEQFYQFVKGYCSREYLAAQKVREHLKKEYQCEMTEEEQIYLTLWIKQTVSFEKQTKKKGSMEDGII</sequence>
<dbReference type="SUPFAM" id="SSF50151">
    <property type="entry name" value="SacY-like RNA-binding domain"/>
    <property type="match status" value="1"/>
</dbReference>
<dbReference type="Pfam" id="PF00874">
    <property type="entry name" value="PRD"/>
    <property type="match status" value="2"/>
</dbReference>
<feature type="domain" description="PRD" evidence="2">
    <location>
        <begin position="65"/>
        <end position="170"/>
    </location>
</feature>
<dbReference type="InterPro" id="IPR050661">
    <property type="entry name" value="BglG_antiterminators"/>
</dbReference>
<dbReference type="InterPro" id="IPR004341">
    <property type="entry name" value="CAT_RNA-bd_dom"/>
</dbReference>
<evidence type="ECO:0000313" key="3">
    <source>
        <dbReference type="EMBL" id="HIW81600.1"/>
    </source>
</evidence>
<dbReference type="PROSITE" id="PS51372">
    <property type="entry name" value="PRD_2"/>
    <property type="match status" value="2"/>
</dbReference>
<dbReference type="SMART" id="SM01061">
    <property type="entry name" value="CAT_RBD"/>
    <property type="match status" value="1"/>
</dbReference>
<dbReference type="PANTHER" id="PTHR30185:SF15">
    <property type="entry name" value="CRYPTIC BETA-GLUCOSIDE BGL OPERON ANTITERMINATOR"/>
    <property type="match status" value="1"/>
</dbReference>